<organism evidence="5 6">
    <name type="scientific">Amycolatopsis bartoniae</name>
    <dbReference type="NCBI Taxonomy" id="941986"/>
    <lineage>
        <taxon>Bacteria</taxon>
        <taxon>Bacillati</taxon>
        <taxon>Actinomycetota</taxon>
        <taxon>Actinomycetes</taxon>
        <taxon>Pseudonocardiales</taxon>
        <taxon>Pseudonocardiaceae</taxon>
        <taxon>Amycolatopsis</taxon>
    </lineage>
</organism>
<dbReference type="RefSeq" id="WP_145934001.1">
    <property type="nucleotide sequence ID" value="NZ_BNAV01000003.1"/>
</dbReference>
<keyword evidence="2" id="KW-0238">DNA-binding</keyword>
<keyword evidence="1" id="KW-0805">Transcription regulation</keyword>
<reference evidence="5" key="1">
    <citation type="journal article" date="2014" name="Int. J. Syst. Evol. Microbiol.">
        <title>Complete genome sequence of Corynebacterium casei LMG S-19264T (=DSM 44701T), isolated from a smear-ripened cheese.</title>
        <authorList>
            <consortium name="US DOE Joint Genome Institute (JGI-PGF)"/>
            <person name="Walter F."/>
            <person name="Albersmeier A."/>
            <person name="Kalinowski J."/>
            <person name="Ruckert C."/>
        </authorList>
    </citation>
    <scope>NUCLEOTIDE SEQUENCE</scope>
    <source>
        <strain evidence="5">CGMCC 4.7679</strain>
    </source>
</reference>
<dbReference type="InterPro" id="IPR018060">
    <property type="entry name" value="HTH_AraC"/>
</dbReference>
<protein>
    <submittedName>
        <fullName evidence="5">AraC family transcriptional regulator</fullName>
    </submittedName>
</protein>
<dbReference type="GO" id="GO:0003700">
    <property type="term" value="F:DNA-binding transcription factor activity"/>
    <property type="evidence" value="ECO:0007669"/>
    <property type="project" value="InterPro"/>
</dbReference>
<dbReference type="InterPro" id="IPR046532">
    <property type="entry name" value="DUF6597"/>
</dbReference>
<dbReference type="Pfam" id="PF12833">
    <property type="entry name" value="HTH_18"/>
    <property type="match status" value="1"/>
</dbReference>
<comment type="caution">
    <text evidence="5">The sequence shown here is derived from an EMBL/GenBank/DDBJ whole genome shotgun (WGS) entry which is preliminary data.</text>
</comment>
<dbReference type="PANTHER" id="PTHR46796:SF15">
    <property type="entry name" value="BLL1074 PROTEIN"/>
    <property type="match status" value="1"/>
</dbReference>
<keyword evidence="3" id="KW-0804">Transcription</keyword>
<accession>A0A8H9J027</accession>
<dbReference type="Gene3D" id="1.10.10.60">
    <property type="entry name" value="Homeodomain-like"/>
    <property type="match status" value="1"/>
</dbReference>
<dbReference type="Proteomes" id="UP000658656">
    <property type="component" value="Unassembled WGS sequence"/>
</dbReference>
<name>A0A8H9J027_9PSEU</name>
<reference evidence="5" key="2">
    <citation type="submission" date="2020-09" db="EMBL/GenBank/DDBJ databases">
        <authorList>
            <person name="Sun Q."/>
            <person name="Zhou Y."/>
        </authorList>
    </citation>
    <scope>NUCLEOTIDE SEQUENCE</scope>
    <source>
        <strain evidence="5">CGMCC 4.7679</strain>
    </source>
</reference>
<dbReference type="PROSITE" id="PS01124">
    <property type="entry name" value="HTH_ARAC_FAMILY_2"/>
    <property type="match status" value="1"/>
</dbReference>
<feature type="domain" description="HTH araC/xylS-type" evidence="4">
    <location>
        <begin position="144"/>
        <end position="245"/>
    </location>
</feature>
<dbReference type="SMART" id="SM00342">
    <property type="entry name" value="HTH_ARAC"/>
    <property type="match status" value="1"/>
</dbReference>
<keyword evidence="6" id="KW-1185">Reference proteome</keyword>
<dbReference type="EMBL" id="BNAV01000003">
    <property type="protein sequence ID" value="GHF53471.1"/>
    <property type="molecule type" value="Genomic_DNA"/>
</dbReference>
<evidence type="ECO:0000313" key="6">
    <source>
        <dbReference type="Proteomes" id="UP000658656"/>
    </source>
</evidence>
<evidence type="ECO:0000259" key="4">
    <source>
        <dbReference type="PROSITE" id="PS01124"/>
    </source>
</evidence>
<evidence type="ECO:0000256" key="1">
    <source>
        <dbReference type="ARBA" id="ARBA00023015"/>
    </source>
</evidence>
<evidence type="ECO:0000313" key="5">
    <source>
        <dbReference type="EMBL" id="GHF53471.1"/>
    </source>
</evidence>
<sequence>MAVPLCARAARDGRWSRYREFPSASAAVACAWSGEPGWPRALRVLPDGCTDVVWTGRDLVVLTPAAQARRVELVAVRWTAGVRLRCGVAGSVLGHDLGELPSGPVPLRELWPGAERFEDSLAGAGDPGSAHRILAGLVGARPVSRWGDVVRALAAPAARVAEVGERFGLSERGVRRHLLREVGLGPKPLQRVLRFRRFVGCLDRLATGRTTLARVAAELGYADQSHLGRDCLRLAGATPATLVAARGRNVPDIPAGEA</sequence>
<dbReference type="AlphaFoldDB" id="A0A8H9J027"/>
<dbReference type="Pfam" id="PF20240">
    <property type="entry name" value="DUF6597"/>
    <property type="match status" value="1"/>
</dbReference>
<gene>
    <name evidence="5" type="ORF">GCM10017566_28610</name>
</gene>
<dbReference type="OrthoDB" id="2559672at2"/>
<evidence type="ECO:0000256" key="2">
    <source>
        <dbReference type="ARBA" id="ARBA00023125"/>
    </source>
</evidence>
<dbReference type="InterPro" id="IPR050204">
    <property type="entry name" value="AraC_XylS_family_regulators"/>
</dbReference>
<dbReference type="GO" id="GO:0043565">
    <property type="term" value="F:sequence-specific DNA binding"/>
    <property type="evidence" value="ECO:0007669"/>
    <property type="project" value="InterPro"/>
</dbReference>
<proteinExistence type="predicted"/>
<evidence type="ECO:0000256" key="3">
    <source>
        <dbReference type="ARBA" id="ARBA00023163"/>
    </source>
</evidence>
<dbReference type="PANTHER" id="PTHR46796">
    <property type="entry name" value="HTH-TYPE TRANSCRIPTIONAL ACTIVATOR RHAS-RELATED"/>
    <property type="match status" value="1"/>
</dbReference>